<evidence type="ECO:0000256" key="6">
    <source>
        <dbReference type="ARBA" id="ARBA00022989"/>
    </source>
</evidence>
<keyword evidence="6 8" id="KW-1133">Transmembrane helix</keyword>
<dbReference type="InterPro" id="IPR051800">
    <property type="entry name" value="PqiA-PqiB_transport"/>
</dbReference>
<sequence length="426" mass="47110">MLSDREPNGVTEMSSGKYHEQATACDHCDWVNVLPPLQAGEQHDCARCGHLIVKCHPNAPQQLLSNGCSAVLMFIMSLCFVFLGFSSQGSHQQITLLDCIYGLMGEHYISLGIIVTLSLLVLPVIYLTAVLLTALAMRQGKLRAIHYGLTHTINALKPWLMVDVFLLGGLVALVKLQSLAEIELGLSFWAFCVFTICLFRTISFVDKRWIWHCLCGPAPTVAVRSGSALSQGLKGCQYCGALMTAQTHKCTRCHHVLHQRQQGSLNNTLALLFASCVLYLPANLFPIMITTFLGTSEPSTIMGGVILLWGMKSYLVAGVIFVASILVPVMKILMLFWLCWQIRFGCREYEKPTQRIYHITEFIGRWSMVDVFVVAILSALVQLGAMMNIIPGIAAISFAAVVILTMLAAMSFDSRLIWDKSEEITT</sequence>
<dbReference type="Pfam" id="PF04403">
    <property type="entry name" value="PqiA"/>
    <property type="match status" value="2"/>
</dbReference>
<name>A0A1R4L8H2_VIBR1</name>
<evidence type="ECO:0000256" key="4">
    <source>
        <dbReference type="ARBA" id="ARBA00022519"/>
    </source>
</evidence>
<dbReference type="InterPro" id="IPR005219">
    <property type="entry name" value="PqiA-like_proteobact"/>
</dbReference>
<organism evidence="9 10">
    <name type="scientific">Vibrio ruber (strain DSM 16370 / JCM 11486 / BCRC 17186 / CECT 7878 / LMG 23124 / VR1)</name>
    <dbReference type="NCBI Taxonomy" id="1123498"/>
    <lineage>
        <taxon>Bacteria</taxon>
        <taxon>Pseudomonadati</taxon>
        <taxon>Pseudomonadota</taxon>
        <taxon>Gammaproteobacteria</taxon>
        <taxon>Vibrionales</taxon>
        <taxon>Vibrionaceae</taxon>
        <taxon>Vibrio</taxon>
    </lineage>
</organism>
<protein>
    <submittedName>
        <fullName evidence="9">Paraquat-inducible protein A</fullName>
    </submittedName>
</protein>
<evidence type="ECO:0000256" key="2">
    <source>
        <dbReference type="ARBA" id="ARBA00007555"/>
    </source>
</evidence>
<feature type="transmembrane region" description="Helical" evidence="8">
    <location>
        <begin position="389"/>
        <end position="412"/>
    </location>
</feature>
<evidence type="ECO:0000256" key="5">
    <source>
        <dbReference type="ARBA" id="ARBA00022692"/>
    </source>
</evidence>
<reference evidence="10" key="1">
    <citation type="submission" date="2017-02" db="EMBL/GenBank/DDBJ databases">
        <authorList>
            <person name="Rodrigo-Torres L."/>
            <person name="Arahal R.D."/>
            <person name="Lucena T."/>
        </authorList>
    </citation>
    <scope>NUCLEOTIDE SEQUENCE [LARGE SCALE GENOMIC DNA]</scope>
    <source>
        <strain evidence="10">CECT 7878</strain>
    </source>
</reference>
<dbReference type="PANTHER" id="PTHR30462">
    <property type="entry name" value="INTERMEMBRANE TRANSPORT PROTEIN PQIB-RELATED"/>
    <property type="match status" value="1"/>
</dbReference>
<comment type="subcellular location">
    <subcellularLocation>
        <location evidence="1">Cell inner membrane</location>
        <topology evidence="1">Multi-pass membrane protein</topology>
    </subcellularLocation>
</comment>
<feature type="transmembrane region" description="Helical" evidence="8">
    <location>
        <begin position="269"/>
        <end position="294"/>
    </location>
</feature>
<feature type="transmembrane region" description="Helical" evidence="8">
    <location>
        <begin position="158"/>
        <end position="178"/>
    </location>
</feature>
<keyword evidence="3" id="KW-1003">Cell membrane</keyword>
<dbReference type="InterPro" id="IPR007498">
    <property type="entry name" value="PqiA-like"/>
</dbReference>
<feature type="transmembrane region" description="Helical" evidence="8">
    <location>
        <begin position="107"/>
        <end position="137"/>
    </location>
</feature>
<evidence type="ECO:0000256" key="8">
    <source>
        <dbReference type="SAM" id="Phobius"/>
    </source>
</evidence>
<keyword evidence="10" id="KW-1185">Reference proteome</keyword>
<dbReference type="NCBIfam" id="TIGR00155">
    <property type="entry name" value="pqiA_fam"/>
    <property type="match status" value="1"/>
</dbReference>
<feature type="transmembrane region" description="Helical" evidence="8">
    <location>
        <begin position="63"/>
        <end position="87"/>
    </location>
</feature>
<dbReference type="GO" id="GO:0005886">
    <property type="term" value="C:plasma membrane"/>
    <property type="evidence" value="ECO:0007669"/>
    <property type="project" value="UniProtKB-SubCell"/>
</dbReference>
<comment type="similarity">
    <text evidence="2">Belongs to the PqiA family.</text>
</comment>
<dbReference type="EMBL" id="FULE01000002">
    <property type="protein sequence ID" value="SJN52828.1"/>
    <property type="molecule type" value="Genomic_DNA"/>
</dbReference>
<accession>A0A1R4L8H2</accession>
<gene>
    <name evidence="9" type="primary">pqiA</name>
    <name evidence="9" type="ORF">VR7878_00064</name>
</gene>
<feature type="transmembrane region" description="Helical" evidence="8">
    <location>
        <begin position="184"/>
        <end position="202"/>
    </location>
</feature>
<feature type="transmembrane region" description="Helical" evidence="8">
    <location>
        <begin position="314"/>
        <end position="342"/>
    </location>
</feature>
<keyword evidence="7 8" id="KW-0472">Membrane</keyword>
<dbReference type="PANTHER" id="PTHR30462:SF3">
    <property type="entry name" value="INTERMEMBRANE TRANSPORT PROTEIN PQIA"/>
    <property type="match status" value="1"/>
</dbReference>
<evidence type="ECO:0000313" key="10">
    <source>
        <dbReference type="Proteomes" id="UP000188276"/>
    </source>
</evidence>
<evidence type="ECO:0000256" key="1">
    <source>
        <dbReference type="ARBA" id="ARBA00004429"/>
    </source>
</evidence>
<evidence type="ECO:0000313" key="9">
    <source>
        <dbReference type="EMBL" id="SJN52828.1"/>
    </source>
</evidence>
<feature type="transmembrane region" description="Helical" evidence="8">
    <location>
        <begin position="363"/>
        <end position="383"/>
    </location>
</feature>
<evidence type="ECO:0000256" key="7">
    <source>
        <dbReference type="ARBA" id="ARBA00023136"/>
    </source>
</evidence>
<dbReference type="Proteomes" id="UP000188276">
    <property type="component" value="Unassembled WGS sequence"/>
</dbReference>
<dbReference type="STRING" id="1123498.VR7878_00064"/>
<keyword evidence="4" id="KW-0997">Cell inner membrane</keyword>
<evidence type="ECO:0000256" key="3">
    <source>
        <dbReference type="ARBA" id="ARBA00022475"/>
    </source>
</evidence>
<dbReference type="AlphaFoldDB" id="A0A1R4L8H2"/>
<proteinExistence type="inferred from homology"/>
<keyword evidence="5 8" id="KW-0812">Transmembrane</keyword>